<evidence type="ECO:0000313" key="3">
    <source>
        <dbReference type="Proteomes" id="UP000272051"/>
    </source>
</evidence>
<gene>
    <name evidence="1" type="ORF">DRJ31_02110</name>
    <name evidence="2" type="ORF">DRJ33_05980</name>
</gene>
<proteinExistence type="predicted"/>
<dbReference type="Proteomes" id="UP000272051">
    <property type="component" value="Unassembled WGS sequence"/>
</dbReference>
<dbReference type="Proteomes" id="UP000278475">
    <property type="component" value="Unassembled WGS sequence"/>
</dbReference>
<dbReference type="EMBL" id="QMQV01000010">
    <property type="protein sequence ID" value="RLE50248.1"/>
    <property type="molecule type" value="Genomic_DNA"/>
</dbReference>
<dbReference type="AlphaFoldDB" id="A0A497EXQ2"/>
<protein>
    <submittedName>
        <fullName evidence="2">Uncharacterized protein</fullName>
    </submittedName>
</protein>
<dbReference type="EMBL" id="QMQX01000110">
    <property type="protein sequence ID" value="RLE51428.1"/>
    <property type="molecule type" value="Genomic_DNA"/>
</dbReference>
<evidence type="ECO:0000313" key="4">
    <source>
        <dbReference type="Proteomes" id="UP000278475"/>
    </source>
</evidence>
<evidence type="ECO:0000313" key="1">
    <source>
        <dbReference type="EMBL" id="RLE50248.1"/>
    </source>
</evidence>
<sequence length="83" mass="10230">MAWYPGYGWGGGWGRGWFGPWPGRGPFSYLPPWQRPGWLFGRGACWWLFGYPWAYYYRPPFFPFMPYYGYMPYYPFVYPPFYW</sequence>
<accession>A0A497EXQ2</accession>
<reference evidence="3 4" key="1">
    <citation type="submission" date="2018-06" db="EMBL/GenBank/DDBJ databases">
        <title>Extensive metabolic versatility and redundancy in microbially diverse, dynamic hydrothermal sediments.</title>
        <authorList>
            <person name="Dombrowski N."/>
            <person name="Teske A."/>
            <person name="Baker B.J."/>
        </authorList>
    </citation>
    <scope>NUCLEOTIDE SEQUENCE [LARGE SCALE GENOMIC DNA]</scope>
    <source>
        <strain evidence="2">B34_G17</strain>
        <strain evidence="1">B66_G16</strain>
    </source>
</reference>
<evidence type="ECO:0000313" key="2">
    <source>
        <dbReference type="EMBL" id="RLE51428.1"/>
    </source>
</evidence>
<name>A0A497EXQ2_9CREN</name>
<organism evidence="2 3">
    <name type="scientific">Thermoproteota archaeon</name>
    <dbReference type="NCBI Taxonomy" id="2056631"/>
    <lineage>
        <taxon>Archaea</taxon>
        <taxon>Thermoproteota</taxon>
    </lineage>
</organism>
<comment type="caution">
    <text evidence="2">The sequence shown here is derived from an EMBL/GenBank/DDBJ whole genome shotgun (WGS) entry which is preliminary data.</text>
</comment>